<sequence>MLGNSLEWLDFSIYGYSESEISSQLFGGSQLVGWFTFGLGFAFRPIGAYVLGRLSDEKSRKLSFILAMLSMAISTALMALIPAVCNMPDVTIELYCFSNLWASAIPAIVLRCVQGFSAGAAAGGINVIQTELWSTTERKGAIAQSVGVQNVSGASASMLAAALVYGLRATMGQVRYAAWGWRICFLIVVPPSLVASYLMHKSIPESNDYVKRDGHFEEDTLLVEDIIYDGETVTTSTSKIVESGDVKGTDPVQFIPDDEETPISIDDEHESSSLSKRGSKQRCRRKPSSSSSTSLGHNIEDTSCRSGGDDNENESSNATPLWLLLSVLTFSQFAISAFNNLNVYLLNFVKETYGVTANTATLMIVVGKAIQTLRVGIGLVLLVGTLCTILALPMMVAGNFGGVTVAWILVSGCLPIVSTFWILNGPLLATSVFDVEHRSRNTSMVLATSAALAGFFPLIMELIPNVYAQGGVLTFVAAFGTIGIIWIKNRAKKGKVIIYQRPELY</sequence>
<protein>
    <submittedName>
        <fullName evidence="8">MFS general substrate transporter</fullName>
    </submittedName>
</protein>
<accession>A0A1E7F6M5</accession>
<feature type="region of interest" description="Disordered" evidence="5">
    <location>
        <begin position="242"/>
        <end position="312"/>
    </location>
</feature>
<keyword evidence="2" id="KW-0813">Transport</keyword>
<feature type="compositionally biased region" description="Basic residues" evidence="5">
    <location>
        <begin position="277"/>
        <end position="287"/>
    </location>
</feature>
<comment type="subcellular location">
    <subcellularLocation>
        <location evidence="1">Cell membrane</location>
        <topology evidence="1">Multi-pass membrane protein</topology>
    </subcellularLocation>
</comment>
<keyword evidence="6" id="KW-0472">Membrane</keyword>
<feature type="transmembrane region" description="Helical" evidence="6">
    <location>
        <begin position="104"/>
        <end position="128"/>
    </location>
</feature>
<dbReference type="InterPro" id="IPR051084">
    <property type="entry name" value="H+-coupled_symporters"/>
</dbReference>
<dbReference type="InParanoid" id="A0A1E7F6M5"/>
<dbReference type="GO" id="GO:0005886">
    <property type="term" value="C:plasma membrane"/>
    <property type="evidence" value="ECO:0007669"/>
    <property type="project" value="UniProtKB-SubCell"/>
</dbReference>
<dbReference type="KEGG" id="fcy:FRACYDRAFT_242158"/>
<dbReference type="Proteomes" id="UP000095751">
    <property type="component" value="Unassembled WGS sequence"/>
</dbReference>
<feature type="transmembrane region" description="Helical" evidence="6">
    <location>
        <begin position="466"/>
        <end position="487"/>
    </location>
</feature>
<keyword evidence="3" id="KW-1003">Cell membrane</keyword>
<dbReference type="GO" id="GO:0015293">
    <property type="term" value="F:symporter activity"/>
    <property type="evidence" value="ECO:0007669"/>
    <property type="project" value="UniProtKB-KW"/>
</dbReference>
<feature type="transmembrane region" description="Helical" evidence="6">
    <location>
        <begin position="404"/>
        <end position="423"/>
    </location>
</feature>
<feature type="transmembrane region" description="Helical" evidence="6">
    <location>
        <begin position="64"/>
        <end position="84"/>
    </location>
</feature>
<feature type="domain" description="Major facilitator superfamily (MFS) profile" evidence="7">
    <location>
        <begin position="1"/>
        <end position="495"/>
    </location>
</feature>
<keyword evidence="4" id="KW-0769">Symport</keyword>
<evidence type="ECO:0000256" key="3">
    <source>
        <dbReference type="ARBA" id="ARBA00022475"/>
    </source>
</evidence>
<evidence type="ECO:0000256" key="6">
    <source>
        <dbReference type="SAM" id="Phobius"/>
    </source>
</evidence>
<dbReference type="PANTHER" id="PTHR43528">
    <property type="entry name" value="ALPHA-KETOGLUTARATE PERMEASE"/>
    <property type="match status" value="1"/>
</dbReference>
<dbReference type="PROSITE" id="PS50850">
    <property type="entry name" value="MFS"/>
    <property type="match status" value="1"/>
</dbReference>
<feature type="transmembrane region" description="Helical" evidence="6">
    <location>
        <begin position="377"/>
        <end position="398"/>
    </location>
</feature>
<evidence type="ECO:0000256" key="5">
    <source>
        <dbReference type="SAM" id="MobiDB-lite"/>
    </source>
</evidence>
<dbReference type="Gene3D" id="1.20.1250.20">
    <property type="entry name" value="MFS general substrate transporter like domains"/>
    <property type="match status" value="1"/>
</dbReference>
<evidence type="ECO:0000259" key="7">
    <source>
        <dbReference type="PROSITE" id="PS50850"/>
    </source>
</evidence>
<dbReference type="PANTHER" id="PTHR43528:SF1">
    <property type="entry name" value="ALPHA-KETOGLUTARATE PERMEASE"/>
    <property type="match status" value="1"/>
</dbReference>
<dbReference type="SUPFAM" id="SSF103473">
    <property type="entry name" value="MFS general substrate transporter"/>
    <property type="match status" value="1"/>
</dbReference>
<dbReference type="Pfam" id="PF07690">
    <property type="entry name" value="MFS_1"/>
    <property type="match status" value="1"/>
</dbReference>
<gene>
    <name evidence="8" type="ORF">FRACYDRAFT_242158</name>
</gene>
<name>A0A1E7F6M5_9STRA</name>
<evidence type="ECO:0000313" key="8">
    <source>
        <dbReference type="EMBL" id="OEU13807.1"/>
    </source>
</evidence>
<feature type="transmembrane region" description="Helical" evidence="6">
    <location>
        <begin position="31"/>
        <end position="52"/>
    </location>
</feature>
<feature type="compositionally biased region" description="Acidic residues" evidence="5">
    <location>
        <begin position="256"/>
        <end position="269"/>
    </location>
</feature>
<reference evidence="8 9" key="1">
    <citation type="submission" date="2016-09" db="EMBL/GenBank/DDBJ databases">
        <title>Extensive genetic diversity and differential bi-allelic expression allows diatom success in the polar Southern Ocean.</title>
        <authorList>
            <consortium name="DOE Joint Genome Institute"/>
            <person name="Mock T."/>
            <person name="Otillar R.P."/>
            <person name="Strauss J."/>
            <person name="Dupont C."/>
            <person name="Frickenhaus S."/>
            <person name="Maumus F."/>
            <person name="Mcmullan M."/>
            <person name="Sanges R."/>
            <person name="Schmutz J."/>
            <person name="Toseland A."/>
            <person name="Valas R."/>
            <person name="Veluchamy A."/>
            <person name="Ward B.J."/>
            <person name="Allen A."/>
            <person name="Barry K."/>
            <person name="Falciatore A."/>
            <person name="Ferrante M."/>
            <person name="Fortunato A.E."/>
            <person name="Gloeckner G."/>
            <person name="Gruber A."/>
            <person name="Hipkin R."/>
            <person name="Janech M."/>
            <person name="Kroth P."/>
            <person name="Leese F."/>
            <person name="Lindquist E."/>
            <person name="Lyon B.R."/>
            <person name="Martin J."/>
            <person name="Mayer C."/>
            <person name="Parker M."/>
            <person name="Quesneville H."/>
            <person name="Raymond J."/>
            <person name="Uhlig C."/>
            <person name="Valentin K.U."/>
            <person name="Worden A.Z."/>
            <person name="Armbrust E.V."/>
            <person name="Bowler C."/>
            <person name="Green B."/>
            <person name="Moulton V."/>
            <person name="Van Oosterhout C."/>
            <person name="Grigoriev I."/>
        </authorList>
    </citation>
    <scope>NUCLEOTIDE SEQUENCE [LARGE SCALE GENOMIC DNA]</scope>
    <source>
        <strain evidence="8 9">CCMP1102</strain>
    </source>
</reference>
<evidence type="ECO:0000313" key="9">
    <source>
        <dbReference type="Proteomes" id="UP000095751"/>
    </source>
</evidence>
<organism evidence="8 9">
    <name type="scientific">Fragilariopsis cylindrus CCMP1102</name>
    <dbReference type="NCBI Taxonomy" id="635003"/>
    <lineage>
        <taxon>Eukaryota</taxon>
        <taxon>Sar</taxon>
        <taxon>Stramenopiles</taxon>
        <taxon>Ochrophyta</taxon>
        <taxon>Bacillariophyta</taxon>
        <taxon>Bacillariophyceae</taxon>
        <taxon>Bacillariophycidae</taxon>
        <taxon>Bacillariales</taxon>
        <taxon>Bacillariaceae</taxon>
        <taxon>Fragilariopsis</taxon>
    </lineage>
</organism>
<keyword evidence="9" id="KW-1185">Reference proteome</keyword>
<evidence type="ECO:0000256" key="2">
    <source>
        <dbReference type="ARBA" id="ARBA00022448"/>
    </source>
</evidence>
<dbReference type="OrthoDB" id="10262656at2759"/>
<evidence type="ECO:0000256" key="1">
    <source>
        <dbReference type="ARBA" id="ARBA00004651"/>
    </source>
</evidence>
<dbReference type="InterPro" id="IPR011701">
    <property type="entry name" value="MFS"/>
</dbReference>
<feature type="transmembrane region" description="Helical" evidence="6">
    <location>
        <begin position="148"/>
        <end position="167"/>
    </location>
</feature>
<proteinExistence type="predicted"/>
<feature type="transmembrane region" description="Helical" evidence="6">
    <location>
        <begin position="444"/>
        <end position="460"/>
    </location>
</feature>
<dbReference type="AlphaFoldDB" id="A0A1E7F6M5"/>
<keyword evidence="6" id="KW-0812">Transmembrane</keyword>
<feature type="transmembrane region" description="Helical" evidence="6">
    <location>
        <begin position="179"/>
        <end position="199"/>
    </location>
</feature>
<dbReference type="InterPro" id="IPR020846">
    <property type="entry name" value="MFS_dom"/>
</dbReference>
<keyword evidence="6" id="KW-1133">Transmembrane helix</keyword>
<dbReference type="EMBL" id="KV784361">
    <property type="protein sequence ID" value="OEU13807.1"/>
    <property type="molecule type" value="Genomic_DNA"/>
</dbReference>
<dbReference type="InterPro" id="IPR036259">
    <property type="entry name" value="MFS_trans_sf"/>
</dbReference>
<evidence type="ECO:0000256" key="4">
    <source>
        <dbReference type="ARBA" id="ARBA00022847"/>
    </source>
</evidence>